<proteinExistence type="predicted"/>
<dbReference type="SUPFAM" id="SSF51419">
    <property type="entry name" value="PLP-binding barrel"/>
    <property type="match status" value="1"/>
</dbReference>
<evidence type="ECO:0000313" key="3">
    <source>
        <dbReference type="EMBL" id="EKC61743.1"/>
    </source>
</evidence>
<dbReference type="GO" id="GO:0006527">
    <property type="term" value="P:L-arginine catabolic process"/>
    <property type="evidence" value="ECO:0007669"/>
    <property type="project" value="InterPro"/>
</dbReference>
<feature type="non-terminal residue" evidence="3">
    <location>
        <position position="228"/>
    </location>
</feature>
<gene>
    <name evidence="3" type="ORF">OBE_08326</name>
</gene>
<sequence>MKDKYIDLIEQSFDFPQDEFSVEDNELHFHDIPLMELIKQYGTPLKITYLPKISQQINRAKRMFNVAMAKVDYKGSYNYCYCTKSSHFSFVLEEAMKNDIHLETSSAYDIHIINALYDSGVIDKDRYIICNGFKRPQYVENIAQLINDGFENTIPVIDNKEEIDLYDDAITQKCKIGIRIASEEEPKFEFYTSRLGIRYNDIINFYKTKIQKNKKFKLKMLHFFINTG</sequence>
<dbReference type="InterPro" id="IPR002985">
    <property type="entry name" value="Arg_decrbxlase"/>
</dbReference>
<dbReference type="InterPro" id="IPR029066">
    <property type="entry name" value="PLP-binding_barrel"/>
</dbReference>
<name>K1SVM7_9ZZZZ</name>
<keyword evidence="2" id="KW-0663">Pyridoxal phosphate</keyword>
<dbReference type="GO" id="GO:0008295">
    <property type="term" value="P:spermidine biosynthetic process"/>
    <property type="evidence" value="ECO:0007669"/>
    <property type="project" value="InterPro"/>
</dbReference>
<dbReference type="GO" id="GO:0008792">
    <property type="term" value="F:arginine decarboxylase activity"/>
    <property type="evidence" value="ECO:0007669"/>
    <property type="project" value="InterPro"/>
</dbReference>
<comment type="cofactor">
    <cofactor evidence="1">
        <name>pyridoxal 5'-phosphate</name>
        <dbReference type="ChEBI" id="CHEBI:597326"/>
    </cofactor>
</comment>
<dbReference type="PANTHER" id="PTHR43295:SF9">
    <property type="entry name" value="BIOSYNTHETIC ARGININE DECARBOXYLASE"/>
    <property type="match status" value="1"/>
</dbReference>
<comment type="caution">
    <text evidence="3">The sequence shown here is derived from an EMBL/GenBank/DDBJ whole genome shotgun (WGS) entry which is preliminary data.</text>
</comment>
<evidence type="ECO:0000256" key="2">
    <source>
        <dbReference type="ARBA" id="ARBA00022898"/>
    </source>
</evidence>
<organism evidence="3">
    <name type="scientific">human gut metagenome</name>
    <dbReference type="NCBI Taxonomy" id="408170"/>
    <lineage>
        <taxon>unclassified sequences</taxon>
        <taxon>metagenomes</taxon>
        <taxon>organismal metagenomes</taxon>
    </lineage>
</organism>
<accession>K1SVM7</accession>
<protein>
    <submittedName>
        <fullName evidence="3">Orn/DAP/Arg decarboxylase 2</fullName>
    </submittedName>
</protein>
<reference evidence="3" key="1">
    <citation type="journal article" date="2013" name="Environ. Microbiol.">
        <title>Microbiota from the distal guts of lean and obese adolescents exhibit partial functional redundancy besides clear differences in community structure.</title>
        <authorList>
            <person name="Ferrer M."/>
            <person name="Ruiz A."/>
            <person name="Lanza F."/>
            <person name="Haange S.B."/>
            <person name="Oberbach A."/>
            <person name="Till H."/>
            <person name="Bargiela R."/>
            <person name="Campoy C."/>
            <person name="Segura M.T."/>
            <person name="Richter M."/>
            <person name="von Bergen M."/>
            <person name="Seifert J."/>
            <person name="Suarez A."/>
        </authorList>
    </citation>
    <scope>NUCLEOTIDE SEQUENCE</scope>
</reference>
<dbReference type="Gene3D" id="3.20.20.10">
    <property type="entry name" value="Alanine racemase"/>
    <property type="match status" value="1"/>
</dbReference>
<evidence type="ECO:0000256" key="1">
    <source>
        <dbReference type="ARBA" id="ARBA00001933"/>
    </source>
</evidence>
<dbReference type="EMBL" id="AJWZ01005744">
    <property type="protein sequence ID" value="EKC61743.1"/>
    <property type="molecule type" value="Genomic_DNA"/>
</dbReference>
<dbReference type="PANTHER" id="PTHR43295">
    <property type="entry name" value="ARGININE DECARBOXYLASE"/>
    <property type="match status" value="1"/>
</dbReference>
<dbReference type="GO" id="GO:0033388">
    <property type="term" value="P:putrescine biosynthetic process from arginine"/>
    <property type="evidence" value="ECO:0007669"/>
    <property type="project" value="TreeGrafter"/>
</dbReference>
<dbReference type="AlphaFoldDB" id="K1SVM7"/>